<evidence type="ECO:0000313" key="9">
    <source>
        <dbReference type="EMBL" id="SDE17125.1"/>
    </source>
</evidence>
<dbReference type="PROSITE" id="PS51101">
    <property type="entry name" value="PTS_EIIB_TYPE_4"/>
    <property type="match status" value="1"/>
</dbReference>
<feature type="domain" description="PTS EIIB type-4" evidence="8">
    <location>
        <begin position="1"/>
        <end position="162"/>
    </location>
</feature>
<keyword evidence="10" id="KW-1185">Reference proteome</keyword>
<name>A0A1G7AT02_9BACT</name>
<keyword evidence="6" id="KW-0598">Phosphotransferase system</keyword>
<evidence type="ECO:0000256" key="7">
    <source>
        <dbReference type="ARBA" id="ARBA00022777"/>
    </source>
</evidence>
<comment type="subcellular location">
    <subcellularLocation>
        <location evidence="1">Cytoplasm</location>
    </subcellularLocation>
</comment>
<dbReference type="GO" id="GO:0016301">
    <property type="term" value="F:kinase activity"/>
    <property type="evidence" value="ECO:0007669"/>
    <property type="project" value="UniProtKB-KW"/>
</dbReference>
<dbReference type="Gene3D" id="3.40.35.10">
    <property type="entry name" value="Phosphotransferase system, sorbose subfamily IIB component"/>
    <property type="match status" value="1"/>
</dbReference>
<keyword evidence="3" id="KW-0963">Cytoplasm</keyword>
<sequence length="162" mass="18216">MALVLARVDNRLIHGQVLEAWVPFVRADYLVVVDDTVAADPFRSQLMLAVVPQHLRVEICSQSQVAALVQRHLEHHHNLLILFATPQDALQAYEQGLHFSELNLGNMHLMTGKQCLSCTLAVDEADMAVFDRLSQLGVAVQAQCIPTDRVRRWNRQCHCLGD</sequence>
<evidence type="ECO:0000256" key="6">
    <source>
        <dbReference type="ARBA" id="ARBA00022683"/>
    </source>
</evidence>
<evidence type="ECO:0000256" key="2">
    <source>
        <dbReference type="ARBA" id="ARBA00022448"/>
    </source>
</evidence>
<evidence type="ECO:0000256" key="4">
    <source>
        <dbReference type="ARBA" id="ARBA00022597"/>
    </source>
</evidence>
<evidence type="ECO:0000256" key="3">
    <source>
        <dbReference type="ARBA" id="ARBA00022490"/>
    </source>
</evidence>
<dbReference type="EMBL" id="FNAQ01000004">
    <property type="protein sequence ID" value="SDE17125.1"/>
    <property type="molecule type" value="Genomic_DNA"/>
</dbReference>
<dbReference type="GO" id="GO:0005737">
    <property type="term" value="C:cytoplasm"/>
    <property type="evidence" value="ECO:0007669"/>
    <property type="project" value="UniProtKB-SubCell"/>
</dbReference>
<evidence type="ECO:0000313" key="10">
    <source>
        <dbReference type="Proteomes" id="UP000243205"/>
    </source>
</evidence>
<keyword evidence="7" id="KW-0418">Kinase</keyword>
<dbReference type="GO" id="GO:0008982">
    <property type="term" value="F:protein-N(PI)-phosphohistidine-sugar phosphotransferase activity"/>
    <property type="evidence" value="ECO:0007669"/>
    <property type="project" value="InterPro"/>
</dbReference>
<evidence type="ECO:0000256" key="1">
    <source>
        <dbReference type="ARBA" id="ARBA00004496"/>
    </source>
</evidence>
<dbReference type="InterPro" id="IPR036667">
    <property type="entry name" value="PTS_IIB_sorbose-sp_sf"/>
</dbReference>
<dbReference type="SUPFAM" id="SSF52728">
    <property type="entry name" value="PTS IIb component"/>
    <property type="match status" value="1"/>
</dbReference>
<dbReference type="Pfam" id="PF03830">
    <property type="entry name" value="PTSIIB_sorb"/>
    <property type="match status" value="1"/>
</dbReference>
<keyword evidence="5" id="KW-0808">Transferase</keyword>
<dbReference type="Proteomes" id="UP000243205">
    <property type="component" value="Unassembled WGS sequence"/>
</dbReference>
<dbReference type="RefSeq" id="WP_092077267.1">
    <property type="nucleotide sequence ID" value="NZ_CALFZY010000012.1"/>
</dbReference>
<dbReference type="OrthoDB" id="9788818at2"/>
<keyword evidence="2" id="KW-0813">Transport</keyword>
<protein>
    <submittedName>
        <fullName evidence="9">PTS system, mannose-specific IIB component</fullName>
    </submittedName>
</protein>
<keyword evidence="4" id="KW-0762">Sugar transport</keyword>
<dbReference type="InterPro" id="IPR004720">
    <property type="entry name" value="PTS_IIB_sorbose-sp"/>
</dbReference>
<gene>
    <name evidence="9" type="ORF">SAMN05661003_104160</name>
</gene>
<evidence type="ECO:0000256" key="5">
    <source>
        <dbReference type="ARBA" id="ARBA00022679"/>
    </source>
</evidence>
<reference evidence="10" key="1">
    <citation type="submission" date="2016-10" db="EMBL/GenBank/DDBJ databases">
        <authorList>
            <person name="Varghese N."/>
            <person name="Submissions S."/>
        </authorList>
    </citation>
    <scope>NUCLEOTIDE SEQUENCE [LARGE SCALE GENOMIC DNA]</scope>
    <source>
        <strain evidence="10">DSM 8987</strain>
    </source>
</reference>
<dbReference type="GO" id="GO:0009401">
    <property type="term" value="P:phosphoenolpyruvate-dependent sugar phosphotransferase system"/>
    <property type="evidence" value="ECO:0007669"/>
    <property type="project" value="UniProtKB-KW"/>
</dbReference>
<evidence type="ECO:0000259" key="8">
    <source>
        <dbReference type="PROSITE" id="PS51101"/>
    </source>
</evidence>
<proteinExistence type="predicted"/>
<dbReference type="AlphaFoldDB" id="A0A1G7AT02"/>
<accession>A0A1G7AT02</accession>
<organism evidence="9 10">
    <name type="scientific">Desulfuromonas thiophila</name>
    <dbReference type="NCBI Taxonomy" id="57664"/>
    <lineage>
        <taxon>Bacteria</taxon>
        <taxon>Pseudomonadati</taxon>
        <taxon>Thermodesulfobacteriota</taxon>
        <taxon>Desulfuromonadia</taxon>
        <taxon>Desulfuromonadales</taxon>
        <taxon>Desulfuromonadaceae</taxon>
        <taxon>Desulfuromonas</taxon>
    </lineage>
</organism>
<dbReference type="STRING" id="57664.SAMN05661003_104160"/>